<keyword evidence="8 17" id="KW-0521">NADP</keyword>
<dbReference type="HAMAP" id="MF_01965">
    <property type="entry name" value="NADHX_dehydratase"/>
    <property type="match status" value="1"/>
</dbReference>
<evidence type="ECO:0000256" key="18">
    <source>
        <dbReference type="HAMAP-Rule" id="MF_01966"/>
    </source>
</evidence>
<dbReference type="GO" id="GO:0046872">
    <property type="term" value="F:metal ion binding"/>
    <property type="evidence" value="ECO:0007669"/>
    <property type="project" value="UniProtKB-UniRule"/>
</dbReference>
<evidence type="ECO:0000256" key="7">
    <source>
        <dbReference type="ARBA" id="ARBA00022840"/>
    </source>
</evidence>
<comment type="similarity">
    <text evidence="18">Belongs to the NnrE/AIBP family.</text>
</comment>
<keyword evidence="9 18" id="KW-0630">Potassium</keyword>
<dbReference type="InterPro" id="IPR030677">
    <property type="entry name" value="Nnr"/>
</dbReference>
<dbReference type="InterPro" id="IPR029056">
    <property type="entry name" value="Ribokinase-like"/>
</dbReference>
<gene>
    <name evidence="17" type="primary">nnrD</name>
    <name evidence="18" type="synonym">nnrE</name>
    <name evidence="22" type="ORF">SmB9_25940</name>
</gene>
<dbReference type="Pfam" id="PF01256">
    <property type="entry name" value="Carb_kinase"/>
    <property type="match status" value="1"/>
</dbReference>
<keyword evidence="13" id="KW-0511">Multifunctional enzyme</keyword>
<dbReference type="KEGG" id="smic:SmB9_25940"/>
<dbReference type="PROSITE" id="PS51385">
    <property type="entry name" value="YJEF_N"/>
    <property type="match status" value="1"/>
</dbReference>
<evidence type="ECO:0000259" key="20">
    <source>
        <dbReference type="PROSITE" id="PS51383"/>
    </source>
</evidence>
<dbReference type="NCBIfam" id="TIGR00197">
    <property type="entry name" value="yjeF_nterm"/>
    <property type="match status" value="1"/>
</dbReference>
<dbReference type="GO" id="GO:0052855">
    <property type="term" value="F:ADP-dependent NAD(P)H-hydrate dehydratase activity"/>
    <property type="evidence" value="ECO:0007669"/>
    <property type="project" value="UniProtKB-UniRule"/>
</dbReference>
<evidence type="ECO:0000256" key="6">
    <source>
        <dbReference type="ARBA" id="ARBA00022741"/>
    </source>
</evidence>
<comment type="subunit">
    <text evidence="17">Homotetramer.</text>
</comment>
<feature type="binding site" evidence="17">
    <location>
        <position position="350"/>
    </location>
    <ligand>
        <name>(6S)-NADPHX</name>
        <dbReference type="ChEBI" id="CHEBI:64076"/>
    </ligand>
</feature>
<keyword evidence="10 17" id="KW-0520">NAD</keyword>
<dbReference type="Gene3D" id="3.40.1190.20">
    <property type="match status" value="1"/>
</dbReference>
<dbReference type="Proteomes" id="UP000275727">
    <property type="component" value="Chromosome"/>
</dbReference>
<evidence type="ECO:0000256" key="12">
    <source>
        <dbReference type="ARBA" id="ARBA00023239"/>
    </source>
</evidence>
<feature type="binding site" evidence="18">
    <location>
        <position position="72"/>
    </location>
    <ligand>
        <name>K(+)</name>
        <dbReference type="ChEBI" id="CHEBI:29103"/>
    </ligand>
</feature>
<feature type="binding site" evidence="18">
    <location>
        <position position="161"/>
    </location>
    <ligand>
        <name>(6S)-NADPHX</name>
        <dbReference type="ChEBI" id="CHEBI:64076"/>
    </ligand>
</feature>
<dbReference type="PANTHER" id="PTHR12592">
    <property type="entry name" value="ATP-DEPENDENT (S)-NAD(P)H-HYDRATE DEHYDRATASE FAMILY MEMBER"/>
    <property type="match status" value="1"/>
</dbReference>
<accession>A0AAD1D8U0</accession>
<comment type="caution">
    <text evidence="18">Lacks conserved residue(s) required for the propagation of feature annotation.</text>
</comment>
<evidence type="ECO:0000256" key="14">
    <source>
        <dbReference type="ARBA" id="ARBA00025153"/>
    </source>
</evidence>
<comment type="catalytic activity">
    <reaction evidence="2 18 19">
        <text>(6R)-NADPHX = (6S)-NADPHX</text>
        <dbReference type="Rhea" id="RHEA:32227"/>
        <dbReference type="ChEBI" id="CHEBI:64076"/>
        <dbReference type="ChEBI" id="CHEBI:64077"/>
        <dbReference type="EC" id="5.1.99.6"/>
    </reaction>
</comment>
<evidence type="ECO:0000256" key="13">
    <source>
        <dbReference type="ARBA" id="ARBA00023268"/>
    </source>
</evidence>
<evidence type="ECO:0000256" key="3">
    <source>
        <dbReference type="ARBA" id="ARBA00006001"/>
    </source>
</evidence>
<dbReference type="SUPFAM" id="SSF64153">
    <property type="entry name" value="YjeF N-terminal domain-like"/>
    <property type="match status" value="1"/>
</dbReference>
<evidence type="ECO:0000256" key="17">
    <source>
        <dbReference type="HAMAP-Rule" id="MF_01965"/>
    </source>
</evidence>
<dbReference type="Gene3D" id="3.40.50.10260">
    <property type="entry name" value="YjeF N-terminal domain"/>
    <property type="match status" value="1"/>
</dbReference>
<comment type="similarity">
    <text evidence="4 19">In the C-terminal section; belongs to the NnrD/CARKD family.</text>
</comment>
<comment type="catalytic activity">
    <reaction evidence="1 18 19">
        <text>(6R)-NADHX = (6S)-NADHX</text>
        <dbReference type="Rhea" id="RHEA:32215"/>
        <dbReference type="ChEBI" id="CHEBI:64074"/>
        <dbReference type="ChEBI" id="CHEBI:64075"/>
        <dbReference type="EC" id="5.1.99.6"/>
    </reaction>
</comment>
<evidence type="ECO:0000256" key="5">
    <source>
        <dbReference type="ARBA" id="ARBA00022723"/>
    </source>
</evidence>
<dbReference type="InterPro" id="IPR000631">
    <property type="entry name" value="CARKD"/>
</dbReference>
<dbReference type="GO" id="GO:0005524">
    <property type="term" value="F:ATP binding"/>
    <property type="evidence" value="ECO:0007669"/>
    <property type="project" value="UniProtKB-UniRule"/>
</dbReference>
<evidence type="ECO:0000256" key="8">
    <source>
        <dbReference type="ARBA" id="ARBA00022857"/>
    </source>
</evidence>
<comment type="function">
    <text evidence="17">Catalyzes the dehydration of the S-form of NAD(P)HX at the expense of ADP, which is converted to AMP. Together with NAD(P)HX epimerase, which catalyzes the epimerization of the S- and R-forms, the enzyme allows the repair of both epimers of NAD(P)HX, a damaged form of NAD(P)H that is a result of enzymatic or heat-dependent hydration.</text>
</comment>
<feature type="domain" description="YjeF C-terminal" evidence="20">
    <location>
        <begin position="219"/>
        <end position="461"/>
    </location>
</feature>
<feature type="binding site" evidence="18">
    <location>
        <begin position="71"/>
        <end position="75"/>
    </location>
    <ligand>
        <name>(6S)-NADPHX</name>
        <dbReference type="ChEBI" id="CHEBI:64076"/>
    </ligand>
</feature>
<feature type="binding site" evidence="17">
    <location>
        <position position="302"/>
    </location>
    <ligand>
        <name>(6S)-NADPHX</name>
        <dbReference type="ChEBI" id="CHEBI:64076"/>
    </ligand>
</feature>
<dbReference type="HAMAP" id="MF_01966">
    <property type="entry name" value="NADHX_epimerase"/>
    <property type="match status" value="1"/>
</dbReference>
<evidence type="ECO:0000256" key="16">
    <source>
        <dbReference type="ARBA" id="ARBA00049209"/>
    </source>
</evidence>
<dbReference type="CDD" id="cd01171">
    <property type="entry name" value="YXKO-related"/>
    <property type="match status" value="1"/>
</dbReference>
<feature type="binding site" evidence="18">
    <location>
        <position position="164"/>
    </location>
    <ligand>
        <name>K(+)</name>
        <dbReference type="ChEBI" id="CHEBI:29103"/>
    </ligand>
</feature>
<comment type="function">
    <text evidence="14 19">Bifunctional enzyme that catalyzes the epimerization of the S- and R-forms of NAD(P)HX and the dehydration of the S-form of NAD(P)HX at the expense of ADP, which is converted to AMP. This allows the repair of both epimers of NAD(P)HX, a damaged form of NAD(P)H that is a result of enzymatic or heat-dependent hydration.</text>
</comment>
<dbReference type="InterPro" id="IPR036652">
    <property type="entry name" value="YjeF_N_dom_sf"/>
</dbReference>
<dbReference type="InterPro" id="IPR017953">
    <property type="entry name" value="Carbohydrate_kinase_pred_CS"/>
</dbReference>
<dbReference type="PIRSF" id="PIRSF017184">
    <property type="entry name" value="Nnr"/>
    <property type="match status" value="1"/>
</dbReference>
<comment type="catalytic activity">
    <reaction evidence="16 17 19">
        <text>(6S)-NADPHX + ADP = AMP + phosphate + NADPH + H(+)</text>
        <dbReference type="Rhea" id="RHEA:32235"/>
        <dbReference type="ChEBI" id="CHEBI:15378"/>
        <dbReference type="ChEBI" id="CHEBI:43474"/>
        <dbReference type="ChEBI" id="CHEBI:57783"/>
        <dbReference type="ChEBI" id="CHEBI:64076"/>
        <dbReference type="ChEBI" id="CHEBI:456215"/>
        <dbReference type="ChEBI" id="CHEBI:456216"/>
        <dbReference type="EC" id="4.2.1.136"/>
    </reaction>
</comment>
<dbReference type="EMBL" id="AP018711">
    <property type="protein sequence ID" value="BBE34936.1"/>
    <property type="molecule type" value="Genomic_DNA"/>
</dbReference>
<feature type="binding site" evidence="17">
    <location>
        <position position="412"/>
    </location>
    <ligand>
        <name>AMP</name>
        <dbReference type="ChEBI" id="CHEBI:456215"/>
    </ligand>
</feature>
<comment type="cofactor">
    <cofactor evidence="18 19">
        <name>K(+)</name>
        <dbReference type="ChEBI" id="CHEBI:29103"/>
    </cofactor>
    <text evidence="18 19">Binds 1 potassium ion per subunit.</text>
</comment>
<evidence type="ECO:0000313" key="22">
    <source>
        <dbReference type="EMBL" id="BBE34936.1"/>
    </source>
</evidence>
<dbReference type="NCBIfam" id="TIGR00196">
    <property type="entry name" value="yjeF_cterm"/>
    <property type="match status" value="1"/>
</dbReference>
<comment type="catalytic activity">
    <reaction evidence="15 17 19">
        <text>(6S)-NADHX + ADP = AMP + phosphate + NADH + H(+)</text>
        <dbReference type="Rhea" id="RHEA:32223"/>
        <dbReference type="ChEBI" id="CHEBI:15378"/>
        <dbReference type="ChEBI" id="CHEBI:43474"/>
        <dbReference type="ChEBI" id="CHEBI:57945"/>
        <dbReference type="ChEBI" id="CHEBI:64074"/>
        <dbReference type="ChEBI" id="CHEBI:456215"/>
        <dbReference type="ChEBI" id="CHEBI:456216"/>
        <dbReference type="EC" id="4.2.1.136"/>
    </reaction>
</comment>
<dbReference type="GO" id="GO:0046496">
    <property type="term" value="P:nicotinamide nucleotide metabolic process"/>
    <property type="evidence" value="ECO:0007669"/>
    <property type="project" value="UniProtKB-UniRule"/>
</dbReference>
<feature type="domain" description="YjeF N-terminal" evidence="21">
    <location>
        <begin position="25"/>
        <end position="218"/>
    </location>
</feature>
<evidence type="ECO:0000256" key="15">
    <source>
        <dbReference type="ARBA" id="ARBA00048238"/>
    </source>
</evidence>
<dbReference type="AlphaFoldDB" id="A0AAD1D8U0"/>
<comment type="function">
    <text evidence="18">Catalyzes the epimerization of the S- and R-forms of NAD(P)HX, a damaged form of NAD(P)H that is a result of enzymatic or heat-dependent hydration. This is a prerequisite for the S-specific NAD(P)H-hydrate dehydratase to allow the repair of both epimers of NAD(P)HX.</text>
</comment>
<evidence type="ECO:0000256" key="11">
    <source>
        <dbReference type="ARBA" id="ARBA00023235"/>
    </source>
</evidence>
<feature type="binding site" evidence="18">
    <location>
        <begin position="132"/>
        <end position="138"/>
    </location>
    <ligand>
        <name>(6S)-NADPHX</name>
        <dbReference type="ChEBI" id="CHEBI:64076"/>
    </ligand>
</feature>
<evidence type="ECO:0000256" key="19">
    <source>
        <dbReference type="PIRNR" id="PIRNR017184"/>
    </source>
</evidence>
<dbReference type="EC" id="5.1.99.6" evidence="19"/>
<comment type="similarity">
    <text evidence="17">Belongs to the NnrD/CARKD family.</text>
</comment>
<dbReference type="PROSITE" id="PS01049">
    <property type="entry name" value="YJEF_C_1"/>
    <property type="match status" value="1"/>
</dbReference>
<dbReference type="GO" id="GO:0110051">
    <property type="term" value="P:metabolite repair"/>
    <property type="evidence" value="ECO:0007669"/>
    <property type="project" value="TreeGrafter"/>
</dbReference>
<feature type="binding site" evidence="17">
    <location>
        <begin position="383"/>
        <end position="387"/>
    </location>
    <ligand>
        <name>AMP</name>
        <dbReference type="ChEBI" id="CHEBI:456215"/>
    </ligand>
</feature>
<keyword evidence="12 17" id="KW-0456">Lyase</keyword>
<dbReference type="EC" id="4.2.1.136" evidence="19"/>
<dbReference type="InterPro" id="IPR004443">
    <property type="entry name" value="YjeF_N_dom"/>
</dbReference>
<organism evidence="22 23">
    <name type="scientific">Sphingosinicella microcystinivorans</name>
    <dbReference type="NCBI Taxonomy" id="335406"/>
    <lineage>
        <taxon>Bacteria</taxon>
        <taxon>Pseudomonadati</taxon>
        <taxon>Pseudomonadota</taxon>
        <taxon>Alphaproteobacteria</taxon>
        <taxon>Sphingomonadales</taxon>
        <taxon>Sphingosinicellaceae</taxon>
        <taxon>Sphingosinicella</taxon>
    </lineage>
</organism>
<evidence type="ECO:0000256" key="4">
    <source>
        <dbReference type="ARBA" id="ARBA00009524"/>
    </source>
</evidence>
<dbReference type="SUPFAM" id="SSF53613">
    <property type="entry name" value="Ribokinase-like"/>
    <property type="match status" value="1"/>
</dbReference>
<dbReference type="PROSITE" id="PS01050">
    <property type="entry name" value="YJEF_C_2"/>
    <property type="match status" value="1"/>
</dbReference>
<keyword evidence="7 17" id="KW-0067">ATP-binding</keyword>
<keyword evidence="11 18" id="KW-0413">Isomerase</keyword>
<dbReference type="PROSITE" id="PS51383">
    <property type="entry name" value="YJEF_C_3"/>
    <property type="match status" value="1"/>
</dbReference>
<dbReference type="GO" id="GO:0052856">
    <property type="term" value="F:NAD(P)HX epimerase activity"/>
    <property type="evidence" value="ECO:0007669"/>
    <property type="project" value="UniProtKB-UniRule"/>
</dbReference>
<reference evidence="22 23" key="1">
    <citation type="submission" date="2018-06" db="EMBL/GenBank/DDBJ databases">
        <title>Complete Genome Sequence of the Microcystin-Degrading Bacterium Sphingosinicella microcystinivorans Strain B-9.</title>
        <authorList>
            <person name="Jin H."/>
            <person name="Nishizawa T."/>
            <person name="Guo Y."/>
            <person name="Nishizawa A."/>
            <person name="Park H."/>
            <person name="Kato H."/>
            <person name="Tsuji K."/>
            <person name="Harada K."/>
        </authorList>
    </citation>
    <scope>NUCLEOTIDE SEQUENCE [LARGE SCALE GENOMIC DNA]</scope>
    <source>
        <strain evidence="22 23">B9</strain>
    </source>
</reference>
<evidence type="ECO:0000259" key="21">
    <source>
        <dbReference type="PROSITE" id="PS51385"/>
    </source>
</evidence>
<proteinExistence type="inferred from homology"/>
<evidence type="ECO:0000256" key="9">
    <source>
        <dbReference type="ARBA" id="ARBA00022958"/>
    </source>
</evidence>
<evidence type="ECO:0000256" key="10">
    <source>
        <dbReference type="ARBA" id="ARBA00023027"/>
    </source>
</evidence>
<evidence type="ECO:0000313" key="23">
    <source>
        <dbReference type="Proteomes" id="UP000275727"/>
    </source>
</evidence>
<evidence type="ECO:0000256" key="1">
    <source>
        <dbReference type="ARBA" id="ARBA00000013"/>
    </source>
</evidence>
<evidence type="ECO:0000256" key="2">
    <source>
        <dbReference type="ARBA" id="ARBA00000909"/>
    </source>
</evidence>
<comment type="cofactor">
    <cofactor evidence="17">
        <name>Mg(2+)</name>
        <dbReference type="ChEBI" id="CHEBI:18420"/>
    </cofactor>
</comment>
<protein>
    <recommendedName>
        <fullName evidence="19">Bifunctional NAD(P)H-hydrate repair enzyme</fullName>
    </recommendedName>
    <alternativeName>
        <fullName evidence="19">Nicotinamide nucleotide repair protein</fullName>
    </alternativeName>
    <domain>
        <recommendedName>
            <fullName evidence="19">ADP-dependent (S)-NAD(P)H-hydrate dehydratase</fullName>
            <ecNumber evidence="19">4.2.1.136</ecNumber>
        </recommendedName>
        <alternativeName>
            <fullName evidence="19">ADP-dependent NAD(P)HX dehydratase</fullName>
        </alternativeName>
    </domain>
    <domain>
        <recommendedName>
            <fullName evidence="19">NAD(P)H-hydrate epimerase</fullName>
            <ecNumber evidence="19">5.1.99.6</ecNumber>
        </recommendedName>
    </domain>
</protein>
<comment type="similarity">
    <text evidence="3 19">In the N-terminal section; belongs to the NnrE/AIBP family.</text>
</comment>
<feature type="binding site" evidence="17">
    <location>
        <position position="252"/>
    </location>
    <ligand>
        <name>(6S)-NADPHX</name>
        <dbReference type="ChEBI" id="CHEBI:64076"/>
    </ligand>
</feature>
<keyword evidence="6 17" id="KW-0547">Nucleotide-binding</keyword>
<feature type="binding site" evidence="17">
    <location>
        <position position="413"/>
    </location>
    <ligand>
        <name>(6S)-NADPHX</name>
        <dbReference type="ChEBI" id="CHEBI:64076"/>
    </ligand>
</feature>
<dbReference type="Pfam" id="PF03853">
    <property type="entry name" value="YjeF_N"/>
    <property type="match status" value="1"/>
</dbReference>
<sequence length="461" mass="46673">MSGLSMPAEYPTLLPREPVVTAAEMRAAEAAAVAAGTSGFELMCRAGEAAAAGIAAFYGPAPVLVLAGPGNNGGDGYVVANALRQRRWPVEVAALAPPATEAAQQAAALWNAPVMDIADAEPRFVLVDALFGTGLTRGLEEPLLSQFHALARASSVVIALDLPSGAATGDGTALSPLVRADLTVTFGAMKPSHLLHPAAASCGRVVVADIGLGEIETRLFRNGAAPTAVLGADTHKYRRGHVLVVSGAMAGAAWLAACAAQRAGAGYVTLASETAMPPSSLVVQPLGAIDLARADAVVLGSGLGRDAAARTRARRVLGAGRPMVLDADIFSLFADDPASVFGLGAVMTPHEGEFARLFGDLPGSKVDRARAAAARSGNVIVLKGPDTVIAAPDGRAVINDHASARLATAGSGDVLSGMIAAHLARGEAPFDAACAAVWRHGDAALRGRDGLIAEDLVGLIR</sequence>
<name>A0AAD1D8U0_SPHMI</name>
<feature type="binding site" evidence="18">
    <location>
        <position position="128"/>
    </location>
    <ligand>
        <name>K(+)</name>
        <dbReference type="ChEBI" id="CHEBI:29103"/>
    </ligand>
</feature>
<dbReference type="PANTHER" id="PTHR12592:SF0">
    <property type="entry name" value="ATP-DEPENDENT (S)-NAD(P)H-HYDRATE DEHYDRATASE"/>
    <property type="match status" value="1"/>
</dbReference>
<keyword evidence="5 18" id="KW-0479">Metal-binding</keyword>